<name>A0ACB7EEM5_NIBAL</name>
<proteinExistence type="predicted"/>
<protein>
    <submittedName>
        <fullName evidence="1">Uncharacterized protein</fullName>
    </submittedName>
</protein>
<organism evidence="1 2">
    <name type="scientific">Nibea albiflora</name>
    <name type="common">Yellow drum</name>
    <name type="synonym">Corvina albiflora</name>
    <dbReference type="NCBI Taxonomy" id="240163"/>
    <lineage>
        <taxon>Eukaryota</taxon>
        <taxon>Metazoa</taxon>
        <taxon>Chordata</taxon>
        <taxon>Craniata</taxon>
        <taxon>Vertebrata</taxon>
        <taxon>Euteleostomi</taxon>
        <taxon>Actinopterygii</taxon>
        <taxon>Neopterygii</taxon>
        <taxon>Teleostei</taxon>
        <taxon>Neoteleostei</taxon>
        <taxon>Acanthomorphata</taxon>
        <taxon>Eupercaria</taxon>
        <taxon>Sciaenidae</taxon>
        <taxon>Nibea</taxon>
    </lineage>
</organism>
<dbReference type="EMBL" id="CM024796">
    <property type="protein sequence ID" value="KAG8000629.1"/>
    <property type="molecule type" value="Genomic_DNA"/>
</dbReference>
<gene>
    <name evidence="1" type="ORF">GBF38_017058</name>
</gene>
<comment type="caution">
    <text evidence="1">The sequence shown here is derived from an EMBL/GenBank/DDBJ whole genome shotgun (WGS) entry which is preliminary data.</text>
</comment>
<evidence type="ECO:0000313" key="1">
    <source>
        <dbReference type="EMBL" id="KAG8000629.1"/>
    </source>
</evidence>
<accession>A0ACB7EEM5</accession>
<keyword evidence="2" id="KW-1185">Reference proteome</keyword>
<reference evidence="1" key="1">
    <citation type="submission" date="2020-04" db="EMBL/GenBank/DDBJ databases">
        <title>A chromosome-scale assembly and high-density genetic map of the yellow drum (Nibea albiflora) genome.</title>
        <authorList>
            <person name="Xu D."/>
            <person name="Zhang W."/>
            <person name="Chen R."/>
            <person name="Tan P."/>
            <person name="Wang L."/>
            <person name="Song H."/>
            <person name="Tian L."/>
            <person name="Zhu Q."/>
            <person name="Wang B."/>
        </authorList>
    </citation>
    <scope>NUCLEOTIDE SEQUENCE</scope>
    <source>
        <strain evidence="1">ZJHYS-2018</strain>
    </source>
</reference>
<evidence type="ECO:0000313" key="2">
    <source>
        <dbReference type="Proteomes" id="UP000805704"/>
    </source>
</evidence>
<dbReference type="Proteomes" id="UP000805704">
    <property type="component" value="Chromosome 8"/>
</dbReference>
<sequence length="138" mass="15283">MSESPPYERDAASASPESPEEEDFSHQPLCDNPNCLEEHEAHEDHKDPIIIMQDNSSGSPLNARVSGPVSPEFMEVRGLDGRFITLVSSQTQTDWEWVEQSLSFSCQVQKEIEDLQLLQAAVEESVDTGSSQVICSCV</sequence>